<reference evidence="2 3" key="1">
    <citation type="journal article" date="2003" name="PLoS Biol.">
        <title>The genome sequence of Caenorhabditis briggsae: a platform for comparative genomics.</title>
        <authorList>
            <person name="Stein L.D."/>
            <person name="Bao Z."/>
            <person name="Blasiar D."/>
            <person name="Blumenthal T."/>
            <person name="Brent M.R."/>
            <person name="Chen N."/>
            <person name="Chinwalla A."/>
            <person name="Clarke L."/>
            <person name="Clee C."/>
            <person name="Coghlan A."/>
            <person name="Coulson A."/>
            <person name="D'Eustachio P."/>
            <person name="Fitch D.H."/>
            <person name="Fulton L.A."/>
            <person name="Fulton R.E."/>
            <person name="Griffiths-Jones S."/>
            <person name="Harris T.W."/>
            <person name="Hillier L.W."/>
            <person name="Kamath R."/>
            <person name="Kuwabara P.E."/>
            <person name="Mardis E.R."/>
            <person name="Marra M.A."/>
            <person name="Miner T.L."/>
            <person name="Minx P."/>
            <person name="Mullikin J.C."/>
            <person name="Plumb R.W."/>
            <person name="Rogers J."/>
            <person name="Schein J.E."/>
            <person name="Sohrmann M."/>
            <person name="Spieth J."/>
            <person name="Stajich J.E."/>
            <person name="Wei C."/>
            <person name="Willey D."/>
            <person name="Wilson R.K."/>
            <person name="Durbin R."/>
            <person name="Waterston R.H."/>
        </authorList>
    </citation>
    <scope>NUCLEOTIDE SEQUENCE [LARGE SCALE GENOMIC DNA]</scope>
    <source>
        <strain evidence="2 3">AF16</strain>
    </source>
</reference>
<keyword evidence="1" id="KW-0812">Transmembrane</keyword>
<dbReference type="AlphaFoldDB" id="A8WJE7"/>
<evidence type="ECO:0000313" key="3">
    <source>
        <dbReference type="Proteomes" id="UP000008549"/>
    </source>
</evidence>
<feature type="non-terminal residue" evidence="2">
    <location>
        <position position="1"/>
    </location>
</feature>
<dbReference type="PANTHER" id="PTHR31524:SF2">
    <property type="entry name" value="PROTEIN CBG10426"/>
    <property type="match status" value="1"/>
</dbReference>
<sequence length="205" mass="24200">SQESNGIVQVTFCKEIDEEEIDFIDLTRFDGYKLSLALTLGQIPIKIKSLGDKIWYFKNDYSGGIISNKPQLHPMIDFRTNITNMKDFKEFDLKFLDDKEELIEEMREKSDVSIEIHASNQDSTMPHEILDDVEGFFGKWWLRIWRVGVTLPAILVYLFIARSFWMILSPKTFIDRKNRKRRREYEAVELKEMVHRPSVQSLTVD</sequence>
<dbReference type="eggNOG" id="ENOG502QW1W">
    <property type="taxonomic scope" value="Eukaryota"/>
</dbReference>
<protein>
    <submittedName>
        <fullName evidence="2">Protein CBG23834</fullName>
    </submittedName>
</protein>
<keyword evidence="3" id="KW-1185">Reference proteome</keyword>
<dbReference type="GeneID" id="8589936"/>
<keyword evidence="1" id="KW-0472">Membrane</keyword>
<dbReference type="PANTHER" id="PTHR31524">
    <property type="match status" value="1"/>
</dbReference>
<dbReference type="Proteomes" id="UP000008549">
    <property type="component" value="Unassembled WGS sequence"/>
</dbReference>
<dbReference type="KEGG" id="cbr:CBG_23834"/>
<organism evidence="2 3">
    <name type="scientific">Caenorhabditis briggsae</name>
    <dbReference type="NCBI Taxonomy" id="6238"/>
    <lineage>
        <taxon>Eukaryota</taxon>
        <taxon>Metazoa</taxon>
        <taxon>Ecdysozoa</taxon>
        <taxon>Nematoda</taxon>
        <taxon>Chromadorea</taxon>
        <taxon>Rhabditida</taxon>
        <taxon>Rhabditina</taxon>
        <taxon>Rhabditomorpha</taxon>
        <taxon>Rhabditoidea</taxon>
        <taxon>Rhabditidae</taxon>
        <taxon>Peloderinae</taxon>
        <taxon>Caenorhabditis</taxon>
    </lineage>
</organism>
<name>A8WJE7_CAEBR</name>
<evidence type="ECO:0000313" key="2">
    <source>
        <dbReference type="EMBL" id="CAP20589.1"/>
    </source>
</evidence>
<evidence type="ECO:0000256" key="1">
    <source>
        <dbReference type="SAM" id="Phobius"/>
    </source>
</evidence>
<proteinExistence type="predicted"/>
<keyword evidence="1" id="KW-1133">Transmembrane helix</keyword>
<dbReference type="EMBL" id="HE601412">
    <property type="protein sequence ID" value="CAP20589.1"/>
    <property type="molecule type" value="Genomic_DNA"/>
</dbReference>
<feature type="non-terminal residue" evidence="2">
    <location>
        <position position="205"/>
    </location>
</feature>
<accession>A8WJE7</accession>
<feature type="transmembrane region" description="Helical" evidence="1">
    <location>
        <begin position="154"/>
        <end position="174"/>
    </location>
</feature>
<dbReference type="CTD" id="8589936"/>
<gene>
    <name evidence="2" type="ORF">CBG23834</name>
    <name evidence="2" type="ORF">CBG_23834</name>
</gene>
<dbReference type="HOGENOM" id="CLU_1273275_0_0_1"/>
<dbReference type="RefSeq" id="XP_002647935.1">
    <property type="nucleotide sequence ID" value="XM_002647889.1"/>
</dbReference>
<reference evidence="2 3" key="2">
    <citation type="journal article" date="2011" name="PLoS Genet.">
        <title>Caenorhabditis briggsae recombinant inbred line genotypes reveal inter-strain incompatibility and the evolution of recombination.</title>
        <authorList>
            <person name="Ross J.A."/>
            <person name="Koboldt D.C."/>
            <person name="Staisch J.E."/>
            <person name="Chamberlin H.M."/>
            <person name="Gupta B.P."/>
            <person name="Miller R.D."/>
            <person name="Baird S.E."/>
            <person name="Haag E.S."/>
        </authorList>
    </citation>
    <scope>NUCLEOTIDE SEQUENCE [LARGE SCALE GENOMIC DNA]</scope>
    <source>
        <strain evidence="2 3">AF16</strain>
    </source>
</reference>